<feature type="compositionally biased region" description="Low complexity" evidence="1">
    <location>
        <begin position="131"/>
        <end position="141"/>
    </location>
</feature>
<comment type="caution">
    <text evidence="2">The sequence shown here is derived from an EMBL/GenBank/DDBJ whole genome shotgun (WGS) entry which is preliminary data.</text>
</comment>
<gene>
    <name evidence="2" type="ORF">PG996_009991</name>
</gene>
<feature type="compositionally biased region" description="Pro residues" evidence="1">
    <location>
        <begin position="189"/>
        <end position="206"/>
    </location>
</feature>
<protein>
    <submittedName>
        <fullName evidence="2">Uncharacterized protein</fullName>
    </submittedName>
</protein>
<feature type="compositionally biased region" description="Pro residues" evidence="1">
    <location>
        <begin position="105"/>
        <end position="130"/>
    </location>
</feature>
<evidence type="ECO:0000313" key="2">
    <source>
        <dbReference type="EMBL" id="KAK8060061.1"/>
    </source>
</evidence>
<dbReference type="EMBL" id="JAQQWM010000006">
    <property type="protein sequence ID" value="KAK8060061.1"/>
    <property type="molecule type" value="Genomic_DNA"/>
</dbReference>
<feature type="region of interest" description="Disordered" evidence="1">
    <location>
        <begin position="86"/>
        <end position="216"/>
    </location>
</feature>
<accession>A0ABR1UMC1</accession>
<reference evidence="2 3" key="1">
    <citation type="submission" date="2023-01" db="EMBL/GenBank/DDBJ databases">
        <title>Analysis of 21 Apiospora genomes using comparative genomics revels a genus with tremendous synthesis potential of carbohydrate active enzymes and secondary metabolites.</title>
        <authorList>
            <person name="Sorensen T."/>
        </authorList>
    </citation>
    <scope>NUCLEOTIDE SEQUENCE [LARGE SCALE GENOMIC DNA]</scope>
    <source>
        <strain evidence="2 3">CBS 83171</strain>
    </source>
</reference>
<evidence type="ECO:0000256" key="1">
    <source>
        <dbReference type="SAM" id="MobiDB-lite"/>
    </source>
</evidence>
<evidence type="ECO:0000313" key="3">
    <source>
        <dbReference type="Proteomes" id="UP001446871"/>
    </source>
</evidence>
<feature type="compositionally biased region" description="Pro residues" evidence="1">
    <location>
        <begin position="87"/>
        <end position="98"/>
    </location>
</feature>
<organism evidence="2 3">
    <name type="scientific">Apiospora saccharicola</name>
    <dbReference type="NCBI Taxonomy" id="335842"/>
    <lineage>
        <taxon>Eukaryota</taxon>
        <taxon>Fungi</taxon>
        <taxon>Dikarya</taxon>
        <taxon>Ascomycota</taxon>
        <taxon>Pezizomycotina</taxon>
        <taxon>Sordariomycetes</taxon>
        <taxon>Xylariomycetidae</taxon>
        <taxon>Amphisphaeriales</taxon>
        <taxon>Apiosporaceae</taxon>
        <taxon>Apiospora</taxon>
    </lineage>
</organism>
<keyword evidence="3" id="KW-1185">Reference proteome</keyword>
<proteinExistence type="predicted"/>
<sequence>MAHPRAGAAPRHTLYGVPAPRVQASASRMTNLYHKLGQLDPDRTFPLDLVHILVKAAFRDPAIALDLDNAIQRQYLLAPGGLQPAQMGPPIPGAPVQPPNSSGVPSPPILSPDTPTPPAPTAAPPAPAPRPSSNAPSIPASRVPAATGQKRPAYGMPSVPLPPPRRIRTEAPMPLTGPGSASQPFIIPEDPPTPPRASPRRPVPPPRESEVRQPNYRNLEAFLKTLEAFDRDAPPREKQAKYDKLLKQTDRDLGWYGKYDRCSEWKEEELAVAACDHIGVRLGNLAKAMGQHRSYANRLHVLTVMREILMSCLKTSGCEVGSQVRNFGMDYDGSFVSAVQAMTPGQRRKVRAEGGGAWVDRFCVVTREARSYWTYGRLCDALVLLDPRRARRVKPWGDHIG</sequence>
<dbReference type="Proteomes" id="UP001446871">
    <property type="component" value="Unassembled WGS sequence"/>
</dbReference>
<name>A0ABR1UMC1_9PEZI</name>